<feature type="domain" description="FlgO" evidence="2">
    <location>
        <begin position="39"/>
        <end position="167"/>
    </location>
</feature>
<feature type="signal peptide" evidence="1">
    <location>
        <begin position="1"/>
        <end position="23"/>
    </location>
</feature>
<dbReference type="OrthoDB" id="6116374at2"/>
<dbReference type="Pfam" id="PF17680">
    <property type="entry name" value="FlgO"/>
    <property type="match status" value="1"/>
</dbReference>
<evidence type="ECO:0000313" key="4">
    <source>
        <dbReference type="EMBL" id="RUO27352.1"/>
    </source>
</evidence>
<dbReference type="EMBL" id="QLMD01000002">
    <property type="protein sequence ID" value="RAK00637.1"/>
    <property type="molecule type" value="Genomic_DNA"/>
</dbReference>
<evidence type="ECO:0000313" key="5">
    <source>
        <dbReference type="Proteomes" id="UP000249203"/>
    </source>
</evidence>
<reference evidence="4 6" key="1">
    <citation type="journal article" date="2018" name="Front. Microbiol.">
        <title>Genome-Based Analysis Reveals the Taxonomy and Diversity of the Family Idiomarinaceae.</title>
        <authorList>
            <person name="Liu Y."/>
            <person name="Lai Q."/>
            <person name="Shao Z."/>
        </authorList>
    </citation>
    <scope>NUCLEOTIDE SEQUENCE [LARGE SCALE GENOMIC DNA]</scope>
    <source>
        <strain evidence="4 6">CF12-14</strain>
    </source>
</reference>
<protein>
    <recommendedName>
        <fullName evidence="2">FlgO domain-containing protein</fullName>
    </recommendedName>
</protein>
<sequence>MNYFSTLKTALCVILLSTLVACTNYPPQTHTDIRPYARDLSQQLMDSGTYVRGGERVMITTAAWLEGDLNQADLLALQLQEGLTAELHRAHLHVVEFKMTDGVRVTPRGDFPLSRNYMELRETQSADYILAATAVNRVDGVTINARLIEFNSQVVAATAEITIPAAVVNALRSEQGIELVAR</sequence>
<name>A0A327XAD9_9GAMM</name>
<reference evidence="3 5" key="2">
    <citation type="submission" date="2018-06" db="EMBL/GenBank/DDBJ databases">
        <title>Genomic Encyclopedia of Type Strains, Phase III (KMG-III): the genomes of soil and plant-associated and newly described type strains.</title>
        <authorList>
            <person name="Whitman W."/>
        </authorList>
    </citation>
    <scope>NUCLEOTIDE SEQUENCE [LARGE SCALE GENOMIC DNA]</scope>
    <source>
        <strain evidence="3 5">CGMCC 1.15366</strain>
    </source>
</reference>
<dbReference type="Proteomes" id="UP000249203">
    <property type="component" value="Unassembled WGS sequence"/>
</dbReference>
<dbReference type="InterPro" id="IPR041215">
    <property type="entry name" value="FlgO_dom"/>
</dbReference>
<dbReference type="AlphaFoldDB" id="A0A327XAD9"/>
<accession>A0A327XAD9</accession>
<dbReference type="Proteomes" id="UP000287865">
    <property type="component" value="Unassembled WGS sequence"/>
</dbReference>
<gene>
    <name evidence="3" type="ORF">B0I24_10262</name>
    <name evidence="4" type="ORF">CWE07_05265</name>
</gene>
<keyword evidence="6" id="KW-1185">Reference proteome</keyword>
<dbReference type="RefSeq" id="WP_111568435.1">
    <property type="nucleotide sequence ID" value="NZ_PIPK01000003.1"/>
</dbReference>
<evidence type="ECO:0000313" key="3">
    <source>
        <dbReference type="EMBL" id="RAK00637.1"/>
    </source>
</evidence>
<organism evidence="3 5">
    <name type="scientific">Aliidiomarina maris</name>
    <dbReference type="NCBI Taxonomy" id="531312"/>
    <lineage>
        <taxon>Bacteria</taxon>
        <taxon>Pseudomonadati</taxon>
        <taxon>Pseudomonadota</taxon>
        <taxon>Gammaproteobacteria</taxon>
        <taxon>Alteromonadales</taxon>
        <taxon>Idiomarinaceae</taxon>
        <taxon>Aliidiomarina</taxon>
    </lineage>
</organism>
<evidence type="ECO:0000259" key="2">
    <source>
        <dbReference type="Pfam" id="PF17680"/>
    </source>
</evidence>
<evidence type="ECO:0000313" key="6">
    <source>
        <dbReference type="Proteomes" id="UP000287865"/>
    </source>
</evidence>
<keyword evidence="1" id="KW-0732">Signal</keyword>
<feature type="chain" id="PRO_5016363590" description="FlgO domain-containing protein" evidence="1">
    <location>
        <begin position="24"/>
        <end position="182"/>
    </location>
</feature>
<dbReference type="EMBL" id="PIPK01000003">
    <property type="protein sequence ID" value="RUO27352.1"/>
    <property type="molecule type" value="Genomic_DNA"/>
</dbReference>
<comment type="caution">
    <text evidence="3">The sequence shown here is derived from an EMBL/GenBank/DDBJ whole genome shotgun (WGS) entry which is preliminary data.</text>
</comment>
<evidence type="ECO:0000256" key="1">
    <source>
        <dbReference type="SAM" id="SignalP"/>
    </source>
</evidence>
<proteinExistence type="predicted"/>